<evidence type="ECO:0000313" key="1">
    <source>
        <dbReference type="EMBL" id="QNK01367.1"/>
    </source>
</evidence>
<accession>A0A7G8Q3K9</accession>
<dbReference type="SUPFAM" id="SSF55331">
    <property type="entry name" value="Tautomerase/MIF"/>
    <property type="match status" value="1"/>
</dbReference>
<dbReference type="Gene3D" id="3.30.429.10">
    <property type="entry name" value="Macrophage Migration Inhibitory Factor"/>
    <property type="match status" value="1"/>
</dbReference>
<reference evidence="1 2" key="1">
    <citation type="submission" date="2020-08" db="EMBL/GenBank/DDBJ databases">
        <title>Dyella sp. G9 isolated from forest soil.</title>
        <authorList>
            <person name="Fu J."/>
            <person name="Qiu L."/>
        </authorList>
    </citation>
    <scope>NUCLEOTIDE SEQUENCE [LARGE SCALE GENOMIC DNA]</scope>
    <source>
        <strain evidence="1 2">G9</strain>
    </source>
</reference>
<organism evidence="1 2">
    <name type="scientific">Dyella telluris</name>
    <dbReference type="NCBI Taxonomy" id="2763498"/>
    <lineage>
        <taxon>Bacteria</taxon>
        <taxon>Pseudomonadati</taxon>
        <taxon>Pseudomonadota</taxon>
        <taxon>Gammaproteobacteria</taxon>
        <taxon>Lysobacterales</taxon>
        <taxon>Rhodanobacteraceae</taxon>
        <taxon>Dyella</taxon>
    </lineage>
</organism>
<dbReference type="RefSeq" id="WP_187056829.1">
    <property type="nucleotide sequence ID" value="NZ_CP060412.1"/>
</dbReference>
<sequence>MPKMFLHASRDTFTADARAKIAAELTELGIACERLIDTPQIRAGIWVYFVEHAPETVYRAGKQAAEPIISLKVYALKGGFNASTKTRMVTEATAILGKYSRIDGGEVPVYVAILEVAEENWGMYGKQVHLAAMQIKE</sequence>
<dbReference type="EMBL" id="CP060412">
    <property type="protein sequence ID" value="QNK01367.1"/>
    <property type="molecule type" value="Genomic_DNA"/>
</dbReference>
<proteinExistence type="predicted"/>
<dbReference type="AlphaFoldDB" id="A0A7G8Q3K9"/>
<dbReference type="Proteomes" id="UP000515873">
    <property type="component" value="Chromosome"/>
</dbReference>
<dbReference type="InterPro" id="IPR014347">
    <property type="entry name" value="Tautomerase/MIF_sf"/>
</dbReference>
<gene>
    <name evidence="1" type="ORF">H8F01_20395</name>
</gene>
<evidence type="ECO:0000313" key="2">
    <source>
        <dbReference type="Proteomes" id="UP000515873"/>
    </source>
</evidence>
<keyword evidence="2" id="KW-1185">Reference proteome</keyword>
<dbReference type="KEGG" id="dtl:H8F01_20395"/>
<protein>
    <submittedName>
        <fullName evidence="1">4-oxalocrotonate tautomerase</fullName>
    </submittedName>
</protein>
<name>A0A7G8Q3K9_9GAMM</name>